<comment type="caution">
    <text evidence="6">The sequence shown here is derived from an EMBL/GenBank/DDBJ whole genome shotgun (WGS) entry which is preliminary data.</text>
</comment>
<evidence type="ECO:0000256" key="1">
    <source>
        <dbReference type="ARBA" id="ARBA00009136"/>
    </source>
</evidence>
<dbReference type="EMBL" id="QUTH01003281">
    <property type="protein sequence ID" value="RHZ20453.1"/>
    <property type="molecule type" value="Genomic_DNA"/>
</dbReference>
<name>A0A3R7AC20_APHAT</name>
<proteinExistence type="inferred from homology"/>
<keyword evidence="3" id="KW-0064">Aspartyl protease</keyword>
<reference evidence="6 7" key="1">
    <citation type="submission" date="2018-08" db="EMBL/GenBank/DDBJ databases">
        <title>Aphanomyces genome sequencing and annotation.</title>
        <authorList>
            <person name="Minardi D."/>
            <person name="Oidtmann B."/>
            <person name="Van Der Giezen M."/>
            <person name="Studholme D.J."/>
        </authorList>
    </citation>
    <scope>NUCLEOTIDE SEQUENCE [LARGE SCALE GENOMIC DNA]</scope>
    <source>
        <strain evidence="6 7">Da</strain>
    </source>
</reference>
<dbReference type="InterPro" id="IPR019103">
    <property type="entry name" value="Peptidase_aspartic_DDI1-type"/>
</dbReference>
<comment type="similarity">
    <text evidence="1">Belongs to the DDI1 family.</text>
</comment>
<evidence type="ECO:0000256" key="2">
    <source>
        <dbReference type="ARBA" id="ARBA00022670"/>
    </source>
</evidence>
<evidence type="ECO:0000256" key="3">
    <source>
        <dbReference type="ARBA" id="ARBA00022750"/>
    </source>
</evidence>
<dbReference type="SUPFAM" id="SSF50630">
    <property type="entry name" value="Acid proteases"/>
    <property type="match status" value="1"/>
</dbReference>
<dbReference type="GO" id="GO:0004190">
    <property type="term" value="F:aspartic-type endopeptidase activity"/>
    <property type="evidence" value="ECO:0007669"/>
    <property type="project" value="UniProtKB-KW"/>
</dbReference>
<sequence length="188" mass="21242">MQLTVGYEDTFIQVEVDAQDQVENIKALIEAQPNCSAELLIEIMRLNPQLLRQIEEGNPSLAQSLKAHDVAVASCRSTLYDLMHVQGVRMALMKQHMDIAARKYKQDQEALELERNPFSEEAQAKIEEAIRLGNVQHNMEIAMEEMPEAFGRVHMLYISTVVNNMPVKAFVDSGAQSTIMSSVRRLLN</sequence>
<dbReference type="PANTHER" id="PTHR12917">
    <property type="entry name" value="ASPARTYL PROTEASE DDI-RELATED"/>
    <property type="match status" value="1"/>
</dbReference>
<dbReference type="VEuPathDB" id="FungiDB:H257_06092"/>
<evidence type="ECO:0000313" key="7">
    <source>
        <dbReference type="Proteomes" id="UP000285430"/>
    </source>
</evidence>
<dbReference type="Pfam" id="PF09668">
    <property type="entry name" value="Asp_protease"/>
    <property type="match status" value="1"/>
</dbReference>
<dbReference type="AlphaFoldDB" id="A0A3R7AC20"/>
<evidence type="ECO:0000313" key="6">
    <source>
        <dbReference type="EMBL" id="RHZ20453.1"/>
    </source>
</evidence>
<feature type="domain" description="Aspartic peptidase DDI1-type" evidence="5">
    <location>
        <begin position="147"/>
        <end position="182"/>
    </location>
</feature>
<keyword evidence="2" id="KW-0645">Protease</keyword>
<evidence type="ECO:0000256" key="4">
    <source>
        <dbReference type="ARBA" id="ARBA00022801"/>
    </source>
</evidence>
<accession>A0A3R7AC20</accession>
<organism evidence="6 7">
    <name type="scientific">Aphanomyces astaci</name>
    <name type="common">Crayfish plague agent</name>
    <dbReference type="NCBI Taxonomy" id="112090"/>
    <lineage>
        <taxon>Eukaryota</taxon>
        <taxon>Sar</taxon>
        <taxon>Stramenopiles</taxon>
        <taxon>Oomycota</taxon>
        <taxon>Saprolegniomycetes</taxon>
        <taxon>Saprolegniales</taxon>
        <taxon>Verrucalvaceae</taxon>
        <taxon>Aphanomyces</taxon>
    </lineage>
</organism>
<dbReference type="InterPro" id="IPR021109">
    <property type="entry name" value="Peptidase_aspartic_dom_sf"/>
</dbReference>
<dbReference type="Proteomes" id="UP000285430">
    <property type="component" value="Unassembled WGS sequence"/>
</dbReference>
<keyword evidence="4" id="KW-0378">Hydrolase</keyword>
<dbReference type="Gene3D" id="2.40.70.10">
    <property type="entry name" value="Acid Proteases"/>
    <property type="match status" value="1"/>
</dbReference>
<protein>
    <recommendedName>
        <fullName evidence="5">Aspartic peptidase DDI1-type domain-containing protein</fullName>
    </recommendedName>
</protein>
<evidence type="ECO:0000259" key="5">
    <source>
        <dbReference type="Pfam" id="PF09668"/>
    </source>
</evidence>
<gene>
    <name evidence="6" type="ORF">DYB37_001632</name>
</gene>
<dbReference type="PANTHER" id="PTHR12917:SF1">
    <property type="entry name" value="AT13091P"/>
    <property type="match status" value="1"/>
</dbReference>
<dbReference type="GO" id="GO:0006508">
    <property type="term" value="P:proteolysis"/>
    <property type="evidence" value="ECO:0007669"/>
    <property type="project" value="UniProtKB-KW"/>
</dbReference>